<sequence>MKQLPALFKHQLIRYASAPNTYVSVAIFLVLSTASGLYTGQWQEQSSSDLGAFFQFHPWLYLLLAPALALQVRSNEQKPGRRDFMDTLPITVTERVLGTFLAAWSVCAIALSLMFPVIIAANYLGTADNGVIASQLLGSWLLAGSYLSVGFFMGAITHQRVVAFVLTFILLMSTGGLFYILNALEHQAPIWLIDSFIALDPLSRFGAIDHGKLTLRDSLYFISMIIAFLSATTVTLNCKAG</sequence>
<reference evidence="2 3" key="1">
    <citation type="submission" date="2020-04" db="EMBL/GenBank/DDBJ databases">
        <title>Molecular characterization of pseudomonads from Agaricus bisporus reveal novel blotch 2 pathogens in Western Europe.</title>
        <authorList>
            <person name="Taparia T."/>
            <person name="Krijger M."/>
            <person name="Haynes E."/>
            <person name="Elpinstone J.G."/>
            <person name="Noble R."/>
            <person name="Van Der Wolf J."/>
        </authorList>
    </citation>
    <scope>NUCLEOTIDE SEQUENCE [LARGE SCALE GENOMIC DNA]</scope>
    <source>
        <strain evidence="2 3">IPO3746</strain>
    </source>
</reference>
<feature type="transmembrane region" description="Helical" evidence="1">
    <location>
        <begin position="21"/>
        <end position="38"/>
    </location>
</feature>
<feature type="transmembrane region" description="Helical" evidence="1">
    <location>
        <begin position="58"/>
        <end position="75"/>
    </location>
</feature>
<accession>A0A7Y8AQY0</accession>
<organism evidence="2 3">
    <name type="scientific">Pseudomonas tolaasii</name>
    <dbReference type="NCBI Taxonomy" id="29442"/>
    <lineage>
        <taxon>Bacteria</taxon>
        <taxon>Pseudomonadati</taxon>
        <taxon>Pseudomonadota</taxon>
        <taxon>Gammaproteobacteria</taxon>
        <taxon>Pseudomonadales</taxon>
        <taxon>Pseudomonadaceae</taxon>
        <taxon>Pseudomonas</taxon>
    </lineage>
</organism>
<gene>
    <name evidence="2" type="ORF">HX787_22700</name>
</gene>
<feature type="transmembrane region" description="Helical" evidence="1">
    <location>
        <begin position="96"/>
        <end position="119"/>
    </location>
</feature>
<feature type="transmembrane region" description="Helical" evidence="1">
    <location>
        <begin position="131"/>
        <end position="154"/>
    </location>
</feature>
<keyword evidence="1" id="KW-0812">Transmembrane</keyword>
<keyword evidence="1" id="KW-0472">Membrane</keyword>
<dbReference type="Proteomes" id="UP000549134">
    <property type="component" value="Unassembled WGS sequence"/>
</dbReference>
<dbReference type="EMBL" id="JACAQK010000017">
    <property type="protein sequence ID" value="NWD38666.1"/>
    <property type="molecule type" value="Genomic_DNA"/>
</dbReference>
<feature type="transmembrane region" description="Helical" evidence="1">
    <location>
        <begin position="219"/>
        <end position="238"/>
    </location>
</feature>
<dbReference type="RefSeq" id="WP_080520654.1">
    <property type="nucleotide sequence ID" value="NZ_CP020369.1"/>
</dbReference>
<evidence type="ECO:0000313" key="3">
    <source>
        <dbReference type="Proteomes" id="UP000549134"/>
    </source>
</evidence>
<keyword evidence="1" id="KW-1133">Transmembrane helix</keyword>
<protein>
    <submittedName>
        <fullName evidence="2">ABC transporter permease</fullName>
    </submittedName>
</protein>
<dbReference type="GeneID" id="55849094"/>
<comment type="caution">
    <text evidence="2">The sequence shown here is derived from an EMBL/GenBank/DDBJ whole genome shotgun (WGS) entry which is preliminary data.</text>
</comment>
<feature type="transmembrane region" description="Helical" evidence="1">
    <location>
        <begin position="161"/>
        <end position="181"/>
    </location>
</feature>
<name>A0A7Y8AQY0_PSETO</name>
<dbReference type="AlphaFoldDB" id="A0A7Y8AQY0"/>
<evidence type="ECO:0000256" key="1">
    <source>
        <dbReference type="SAM" id="Phobius"/>
    </source>
</evidence>
<proteinExistence type="predicted"/>
<evidence type="ECO:0000313" key="2">
    <source>
        <dbReference type="EMBL" id="NWD38666.1"/>
    </source>
</evidence>